<evidence type="ECO:0000313" key="1">
    <source>
        <dbReference type="EMBL" id="CAG8716725.1"/>
    </source>
</evidence>
<reference evidence="1" key="1">
    <citation type="submission" date="2021-06" db="EMBL/GenBank/DDBJ databases">
        <authorList>
            <person name="Kallberg Y."/>
            <person name="Tangrot J."/>
            <person name="Rosling A."/>
        </authorList>
    </citation>
    <scope>NUCLEOTIDE SEQUENCE</scope>
    <source>
        <strain evidence="1">87-6 pot B 2015</strain>
    </source>
</reference>
<evidence type="ECO:0000313" key="2">
    <source>
        <dbReference type="Proteomes" id="UP000789375"/>
    </source>
</evidence>
<organism evidence="1 2">
    <name type="scientific">Funneliformis mosseae</name>
    <name type="common">Endomycorrhizal fungus</name>
    <name type="synonym">Glomus mosseae</name>
    <dbReference type="NCBI Taxonomy" id="27381"/>
    <lineage>
        <taxon>Eukaryota</taxon>
        <taxon>Fungi</taxon>
        <taxon>Fungi incertae sedis</taxon>
        <taxon>Mucoromycota</taxon>
        <taxon>Glomeromycotina</taxon>
        <taxon>Glomeromycetes</taxon>
        <taxon>Glomerales</taxon>
        <taxon>Glomeraceae</taxon>
        <taxon>Funneliformis</taxon>
    </lineage>
</organism>
<gene>
    <name evidence="1" type="ORF">FMOSSE_LOCUS14691</name>
</gene>
<accession>A0A9N9I260</accession>
<sequence>DTEEESIEKEFIERESTKIVSTKIGSKKAESSIISDTLVSLMKKTKTATTILKDNIFTVLSNSSDGEETEGYRSDDKTLLQILTQFQHMSNEFEAAI</sequence>
<protein>
    <submittedName>
        <fullName evidence="1">8928_t:CDS:1</fullName>
    </submittedName>
</protein>
<proteinExistence type="predicted"/>
<feature type="non-terminal residue" evidence="1">
    <location>
        <position position="97"/>
    </location>
</feature>
<dbReference type="EMBL" id="CAJVPP010012137">
    <property type="protein sequence ID" value="CAG8716725.1"/>
    <property type="molecule type" value="Genomic_DNA"/>
</dbReference>
<comment type="caution">
    <text evidence="1">The sequence shown here is derived from an EMBL/GenBank/DDBJ whole genome shotgun (WGS) entry which is preliminary data.</text>
</comment>
<name>A0A9N9I260_FUNMO</name>
<dbReference type="AlphaFoldDB" id="A0A9N9I260"/>
<dbReference type="Proteomes" id="UP000789375">
    <property type="component" value="Unassembled WGS sequence"/>
</dbReference>
<keyword evidence="2" id="KW-1185">Reference proteome</keyword>